<sequence>MPQTDFHLLSREQLRHLVFDLGKTDAEIAQMFGISTNTVHHRRRQMNLLEGQMTSEELAEVVRLAEQVKHLPKEAVAEVRAIVERYQHPTW</sequence>
<reference evidence="2" key="1">
    <citation type="journal article" date="2022" name="G3 (Bethesda)">
        <title>Unveiling the complete genome sequence of Alicyclobacillus acidoterrestris DSM 3922T, a taint-producing strain.</title>
        <authorList>
            <person name="Leonardo I.C."/>
            <person name="Barreto Crespo M.T."/>
            <person name="Gaspar F.B."/>
        </authorList>
    </citation>
    <scope>NUCLEOTIDE SEQUENCE [LARGE SCALE GENOMIC DNA]</scope>
    <source>
        <strain evidence="2">DSM 3922</strain>
    </source>
</reference>
<gene>
    <name evidence="1" type="ORF">K1I37_12795</name>
</gene>
<dbReference type="KEGG" id="aaco:K1I37_12795"/>
<name>T0C9D1_ALIAG</name>
<dbReference type="AlphaFoldDB" id="T0C9D1"/>
<dbReference type="EMBL" id="CP080467">
    <property type="protein sequence ID" value="UNO47576.1"/>
    <property type="molecule type" value="Genomic_DNA"/>
</dbReference>
<organism evidence="1 2">
    <name type="scientific">Alicyclobacillus acidoterrestris (strain ATCC 49025 / DSM 3922 / CIP 106132 / NCIMB 13137 / GD3B)</name>
    <dbReference type="NCBI Taxonomy" id="1356854"/>
    <lineage>
        <taxon>Bacteria</taxon>
        <taxon>Bacillati</taxon>
        <taxon>Bacillota</taxon>
        <taxon>Bacilli</taxon>
        <taxon>Bacillales</taxon>
        <taxon>Alicyclobacillaceae</taxon>
        <taxon>Alicyclobacillus</taxon>
    </lineage>
</organism>
<evidence type="ECO:0000313" key="2">
    <source>
        <dbReference type="Proteomes" id="UP000829401"/>
    </source>
</evidence>
<proteinExistence type="predicted"/>
<keyword evidence="2" id="KW-1185">Reference proteome</keyword>
<dbReference type="Proteomes" id="UP000829401">
    <property type="component" value="Chromosome"/>
</dbReference>
<evidence type="ECO:0000313" key="1">
    <source>
        <dbReference type="EMBL" id="UNO47576.1"/>
    </source>
</evidence>
<accession>A0A9E6ZJ03</accession>
<dbReference type="RefSeq" id="WP_021295771.1">
    <property type="nucleotide sequence ID" value="NZ_AURB01000101.1"/>
</dbReference>
<dbReference type="OrthoDB" id="2377051at2"/>
<dbReference type="Gene3D" id="1.10.10.60">
    <property type="entry name" value="Homeodomain-like"/>
    <property type="match status" value="1"/>
</dbReference>
<accession>T0C9D1</accession>
<protein>
    <submittedName>
        <fullName evidence="1">Uncharacterized protein</fullName>
    </submittedName>
</protein>